<dbReference type="GO" id="GO:0000976">
    <property type="term" value="F:transcription cis-regulatory region binding"/>
    <property type="evidence" value="ECO:0007669"/>
    <property type="project" value="TreeGrafter"/>
</dbReference>
<sequence length="187" mass="20610">MGTRDEILAAARRIMRERGYARATTKEIARAAGYSEAALYKHFTDKTEIFLGVLSEQLPAFSTVLGELEAGKGTVRANLAKIARAALDHYLESFPISASLFSTRELLTAHRDAMRERDSGPRNPHRALSRYLRAEQRLGRLPRAADPDAMATLLLGACFQQAFLLSFEGEPAPPLDTLAKSLVKPLL</sequence>
<evidence type="ECO:0000256" key="4">
    <source>
        <dbReference type="PROSITE-ProRule" id="PRU00335"/>
    </source>
</evidence>
<dbReference type="Proteomes" id="UP000440096">
    <property type="component" value="Unassembled WGS sequence"/>
</dbReference>
<dbReference type="Gene3D" id="1.10.357.10">
    <property type="entry name" value="Tetracycline Repressor, domain 2"/>
    <property type="match status" value="1"/>
</dbReference>
<evidence type="ECO:0000256" key="2">
    <source>
        <dbReference type="ARBA" id="ARBA00023125"/>
    </source>
</evidence>
<dbReference type="InterPro" id="IPR001647">
    <property type="entry name" value="HTH_TetR"/>
</dbReference>
<reference evidence="6 7" key="1">
    <citation type="submission" date="2019-11" db="EMBL/GenBank/DDBJ databases">
        <title>Draft genome of Amycolatopsis RM579.</title>
        <authorList>
            <person name="Duangmal K."/>
            <person name="Mingma R."/>
        </authorList>
    </citation>
    <scope>NUCLEOTIDE SEQUENCE [LARGE SCALE GENOMIC DNA]</scope>
    <source>
        <strain evidence="6 7">RM579</strain>
    </source>
</reference>
<evidence type="ECO:0000313" key="6">
    <source>
        <dbReference type="EMBL" id="MTD58449.1"/>
    </source>
</evidence>
<keyword evidence="3" id="KW-0804">Transcription</keyword>
<keyword evidence="1" id="KW-0805">Transcription regulation</keyword>
<feature type="domain" description="HTH tetR-type" evidence="5">
    <location>
        <begin position="1"/>
        <end position="61"/>
    </location>
</feature>
<protein>
    <submittedName>
        <fullName evidence="6">TetR family transcriptional regulator</fullName>
    </submittedName>
</protein>
<dbReference type="PRINTS" id="PR00455">
    <property type="entry name" value="HTHTETR"/>
</dbReference>
<dbReference type="PANTHER" id="PTHR30055:SF238">
    <property type="entry name" value="MYCOFACTOCIN BIOSYNTHESIS TRANSCRIPTIONAL REGULATOR MFTR-RELATED"/>
    <property type="match status" value="1"/>
</dbReference>
<accession>A0A6N7Z9P8</accession>
<dbReference type="SUPFAM" id="SSF46689">
    <property type="entry name" value="Homeodomain-like"/>
    <property type="match status" value="1"/>
</dbReference>
<dbReference type="Pfam" id="PF00440">
    <property type="entry name" value="TetR_N"/>
    <property type="match status" value="1"/>
</dbReference>
<dbReference type="OrthoDB" id="3472897at2"/>
<comment type="caution">
    <text evidence="6">The sequence shown here is derived from an EMBL/GenBank/DDBJ whole genome shotgun (WGS) entry which is preliminary data.</text>
</comment>
<name>A0A6N7Z9P8_9PSEU</name>
<dbReference type="AlphaFoldDB" id="A0A6N7Z9P8"/>
<dbReference type="InterPro" id="IPR009057">
    <property type="entry name" value="Homeodomain-like_sf"/>
</dbReference>
<dbReference type="PANTHER" id="PTHR30055">
    <property type="entry name" value="HTH-TYPE TRANSCRIPTIONAL REGULATOR RUTR"/>
    <property type="match status" value="1"/>
</dbReference>
<keyword evidence="2 4" id="KW-0238">DNA-binding</keyword>
<evidence type="ECO:0000256" key="1">
    <source>
        <dbReference type="ARBA" id="ARBA00023015"/>
    </source>
</evidence>
<dbReference type="SUPFAM" id="SSF48498">
    <property type="entry name" value="Tetracyclin repressor-like, C-terminal domain"/>
    <property type="match status" value="1"/>
</dbReference>
<dbReference type="InterPro" id="IPR050109">
    <property type="entry name" value="HTH-type_TetR-like_transc_reg"/>
</dbReference>
<dbReference type="PROSITE" id="PS50977">
    <property type="entry name" value="HTH_TETR_2"/>
    <property type="match status" value="1"/>
</dbReference>
<feature type="DNA-binding region" description="H-T-H motif" evidence="4">
    <location>
        <begin position="24"/>
        <end position="43"/>
    </location>
</feature>
<organism evidence="6 7">
    <name type="scientific">Amycolatopsis pithecellobii</name>
    <dbReference type="NCBI Taxonomy" id="664692"/>
    <lineage>
        <taxon>Bacteria</taxon>
        <taxon>Bacillati</taxon>
        <taxon>Actinomycetota</taxon>
        <taxon>Actinomycetes</taxon>
        <taxon>Pseudonocardiales</taxon>
        <taxon>Pseudonocardiaceae</taxon>
        <taxon>Amycolatopsis</taxon>
    </lineage>
</organism>
<evidence type="ECO:0000259" key="5">
    <source>
        <dbReference type="PROSITE" id="PS50977"/>
    </source>
</evidence>
<dbReference type="RefSeq" id="WP_154760533.1">
    <property type="nucleotide sequence ID" value="NZ_WMBA01000068.1"/>
</dbReference>
<keyword evidence="7" id="KW-1185">Reference proteome</keyword>
<proteinExistence type="predicted"/>
<gene>
    <name evidence="6" type="ORF">GKO32_31380</name>
</gene>
<dbReference type="EMBL" id="WMBA01000068">
    <property type="protein sequence ID" value="MTD58449.1"/>
    <property type="molecule type" value="Genomic_DNA"/>
</dbReference>
<evidence type="ECO:0000256" key="3">
    <source>
        <dbReference type="ARBA" id="ARBA00023163"/>
    </source>
</evidence>
<dbReference type="GO" id="GO:0003700">
    <property type="term" value="F:DNA-binding transcription factor activity"/>
    <property type="evidence" value="ECO:0007669"/>
    <property type="project" value="TreeGrafter"/>
</dbReference>
<evidence type="ECO:0000313" key="7">
    <source>
        <dbReference type="Proteomes" id="UP000440096"/>
    </source>
</evidence>
<dbReference type="InterPro" id="IPR036271">
    <property type="entry name" value="Tet_transcr_reg_TetR-rel_C_sf"/>
</dbReference>